<dbReference type="EMBL" id="JAACJL010000046">
    <property type="protein sequence ID" value="KAF4612929.1"/>
    <property type="molecule type" value="Genomic_DNA"/>
</dbReference>
<dbReference type="AlphaFoldDB" id="A0A8H4VM55"/>
<accession>A0A8H4VM55</accession>
<gene>
    <name evidence="1" type="ORF">D9613_010967</name>
</gene>
<comment type="caution">
    <text evidence="1">The sequence shown here is derived from an EMBL/GenBank/DDBJ whole genome shotgun (WGS) entry which is preliminary data.</text>
</comment>
<organism evidence="1 2">
    <name type="scientific">Agrocybe pediades</name>
    <dbReference type="NCBI Taxonomy" id="84607"/>
    <lineage>
        <taxon>Eukaryota</taxon>
        <taxon>Fungi</taxon>
        <taxon>Dikarya</taxon>
        <taxon>Basidiomycota</taxon>
        <taxon>Agaricomycotina</taxon>
        <taxon>Agaricomycetes</taxon>
        <taxon>Agaricomycetidae</taxon>
        <taxon>Agaricales</taxon>
        <taxon>Agaricineae</taxon>
        <taxon>Strophariaceae</taxon>
        <taxon>Agrocybe</taxon>
    </lineage>
</organism>
<proteinExistence type="predicted"/>
<keyword evidence="2" id="KW-1185">Reference proteome</keyword>
<sequence>MTVPQLPVELIYEIVSWCANSPGQPTLRNLCLVSWRFRHVVQPLLLQSVVLGNFTTVVKKKAAQLNALSAQACRPALHARSLRIDLGGIFDSACERIVGGDEQIQLTLKVKPAIQAFRRVDKVLWTLCDVNKEPPWTQYAVIDALRTSKPKELVITVSEDAVTPTIGSLSDVHRLSVDYRGSYSAAKDVLQYGVARLASKSPNMTHLEIASRTCSFEVSSIFNILNSDNPMPLPLEYLGVFGSWVDPSVFSSPSVLRHLQRLRSIALYENGKAGNLRNSSTSIWDTFQQENITLRSISTDSGSALGDAFVNYLSSFHGLQRLQLGLSAEQTDTPNPEALLNCLITQHAPSLLELKVATQKSPQWMWPFSEEMKSRVSGLTRLTDFGVTLCVANDEQAENDVEAAVHSLIDYADSLPNLEELLIYQSGVVSQEGYSRYQRFHHPPTRVNEPVIAFKSVHRAIGSFRSKGLSNAAYRIVVHDSVYARRPNAEGTFSFVLI</sequence>
<evidence type="ECO:0000313" key="1">
    <source>
        <dbReference type="EMBL" id="KAF4612929.1"/>
    </source>
</evidence>
<reference evidence="1 2" key="1">
    <citation type="submission" date="2019-12" db="EMBL/GenBank/DDBJ databases">
        <authorList>
            <person name="Floudas D."/>
            <person name="Bentzer J."/>
            <person name="Ahren D."/>
            <person name="Johansson T."/>
            <person name="Persson P."/>
            <person name="Tunlid A."/>
        </authorList>
    </citation>
    <scope>NUCLEOTIDE SEQUENCE [LARGE SCALE GENOMIC DNA]</scope>
    <source>
        <strain evidence="1 2">CBS 102.39</strain>
    </source>
</reference>
<name>A0A8H4VM55_9AGAR</name>
<dbReference type="InterPro" id="IPR032675">
    <property type="entry name" value="LRR_dom_sf"/>
</dbReference>
<evidence type="ECO:0000313" key="2">
    <source>
        <dbReference type="Proteomes" id="UP000521872"/>
    </source>
</evidence>
<protein>
    <submittedName>
        <fullName evidence="1">Uncharacterized protein</fullName>
    </submittedName>
</protein>
<dbReference type="Gene3D" id="3.80.10.10">
    <property type="entry name" value="Ribonuclease Inhibitor"/>
    <property type="match status" value="1"/>
</dbReference>
<dbReference type="Proteomes" id="UP000521872">
    <property type="component" value="Unassembled WGS sequence"/>
</dbReference>